<evidence type="ECO:0000313" key="1">
    <source>
        <dbReference type="EMBL" id="QEY25327.1"/>
    </source>
</evidence>
<organism evidence="1 2">
    <name type="scientific">Neisseria zalophi</name>
    <dbReference type="NCBI Taxonomy" id="640030"/>
    <lineage>
        <taxon>Bacteria</taxon>
        <taxon>Pseudomonadati</taxon>
        <taxon>Pseudomonadota</taxon>
        <taxon>Betaproteobacteria</taxon>
        <taxon>Neisseriales</taxon>
        <taxon>Neisseriaceae</taxon>
        <taxon>Neisseria</taxon>
    </lineage>
</organism>
<dbReference type="EMBL" id="CP031700">
    <property type="protein sequence ID" value="QEY25327.1"/>
    <property type="molecule type" value="Genomic_DNA"/>
</dbReference>
<evidence type="ECO:0000313" key="2">
    <source>
        <dbReference type="Proteomes" id="UP000325713"/>
    </source>
</evidence>
<keyword evidence="2" id="KW-1185">Reference proteome</keyword>
<dbReference type="OrthoDB" id="4981820at2"/>
<sequence length="90" mass="10206">MTGIQSSNIIIPRDQNKVFAVPAKGKPMSAKDFQEKFILKEGRAKHYVDFDTCPGEFTPRPNSLNSKAIEFVHDGPFGLYGRNPTYHRNH</sequence>
<protein>
    <submittedName>
        <fullName evidence="1">Uncharacterized protein</fullName>
    </submittedName>
</protein>
<name>A0A5J6PWV6_9NEIS</name>
<gene>
    <name evidence="1" type="ORF">D0T92_01400</name>
</gene>
<reference evidence="1 2" key="1">
    <citation type="submission" date="2018-08" db="EMBL/GenBank/DDBJ databases">
        <title>Neisseria zalophi ATCC BAA-2455 complete genome.</title>
        <authorList>
            <person name="Veseli I.A."/>
            <person name="Buttler R."/>
            <person name="Mascarenhas dos Santos A.C."/>
            <person name="Pombert J.-F."/>
        </authorList>
    </citation>
    <scope>NUCLEOTIDE SEQUENCE [LARGE SCALE GENOMIC DNA]</scope>
    <source>
        <strain evidence="1 2">ATCC BAA-2455</strain>
    </source>
</reference>
<dbReference type="Proteomes" id="UP000325713">
    <property type="component" value="Chromosome"/>
</dbReference>
<dbReference type="KEGG" id="nzl:D0T92_01400"/>
<proteinExistence type="predicted"/>
<accession>A0A5J6PWV6</accession>
<dbReference type="AlphaFoldDB" id="A0A5J6PWV6"/>